<reference evidence="1" key="1">
    <citation type="submission" date="2022-12" db="EMBL/GenBank/DDBJ databases">
        <title>Reference genome sequencing for broad-spectrum identification of bacterial and archaeal isolates by mass spectrometry.</title>
        <authorList>
            <person name="Sekiguchi Y."/>
            <person name="Tourlousse D.M."/>
        </authorList>
    </citation>
    <scope>NUCLEOTIDE SEQUENCE</scope>
    <source>
        <strain evidence="1">14</strain>
    </source>
</reference>
<evidence type="ECO:0000313" key="1">
    <source>
        <dbReference type="EMBL" id="GLI28196.1"/>
    </source>
</evidence>
<protein>
    <submittedName>
        <fullName evidence="1">Uncharacterized protein</fullName>
    </submittedName>
</protein>
<dbReference type="EMBL" id="BSDP01000001">
    <property type="protein sequence ID" value="GLI28196.1"/>
    <property type="molecule type" value="Genomic_DNA"/>
</dbReference>
<proteinExistence type="predicted"/>
<gene>
    <name evidence="1" type="ORF">ARHIZOSPH14_24380</name>
</gene>
<sequence length="528" mass="58617">MSTPVQWVLRGGSGELRDGARVRIHNSRADKSIRFGEQSHGINLVWSTGAAPNATIRTRVPGAAVTYATPVAIAIDGGGFLRYQRRQTGIGLDWSDEPDHQWELTGGRQHKTVRFGESVGLLNTQHGDHLVNSTRPKGINLRWYSNLWLGSVPSDDVPEDRNEKAIGVFPTGEDLDDAVALRRAMRSVFAEYVPLPIPNGLRGSARETAQIEVSGVARITTLFHGRIDDELDWHLYIAPDPFTRHVLARHTQLHTYDKATDRKFDRLYFELMVLDGWTNETFDEFFHSADIRRGLLLQHPAWEYSEQAGGNQGTGQDLTHESQLTRTNAHVRLQGPFVNDVNHGFHPEIHPLDSIAFPLDANGEPLPGGPEHPSWPTKVLTWRVAVFTNSSFHRINGADYLKQDRVTTWLLDLPSDATPAEKPGRPRFGRQGGFGRLSASAQVSVGRTFPGLTNGSTGVGGLDASRPTAATYERYGVVSDDHDIFTDPTDGRRKLRVHVHMNEPDRWGGMYLADFHVSVGPPVVSKPT</sequence>
<dbReference type="RefSeq" id="WP_281885361.1">
    <property type="nucleotide sequence ID" value="NZ_BSDP01000001.1"/>
</dbReference>
<name>A0A9W6CSJ7_9MICO</name>
<keyword evidence="2" id="KW-1185">Reference proteome</keyword>
<accession>A0A9W6CSJ7</accession>
<evidence type="ECO:0000313" key="2">
    <source>
        <dbReference type="Proteomes" id="UP001144396"/>
    </source>
</evidence>
<organism evidence="1 2">
    <name type="scientific">Agromyces rhizosphaerae</name>
    <dbReference type="NCBI Taxonomy" id="88374"/>
    <lineage>
        <taxon>Bacteria</taxon>
        <taxon>Bacillati</taxon>
        <taxon>Actinomycetota</taxon>
        <taxon>Actinomycetes</taxon>
        <taxon>Micrococcales</taxon>
        <taxon>Microbacteriaceae</taxon>
        <taxon>Agromyces</taxon>
    </lineage>
</organism>
<dbReference type="AlphaFoldDB" id="A0A9W6CSJ7"/>
<comment type="caution">
    <text evidence="1">The sequence shown here is derived from an EMBL/GenBank/DDBJ whole genome shotgun (WGS) entry which is preliminary data.</text>
</comment>
<dbReference type="Proteomes" id="UP001144396">
    <property type="component" value="Unassembled WGS sequence"/>
</dbReference>